<evidence type="ECO:0000259" key="7">
    <source>
        <dbReference type="SMART" id="SM00900"/>
    </source>
</evidence>
<keyword evidence="4 6" id="KW-0288">FMN</keyword>
<comment type="subcellular location">
    <subcellularLocation>
        <location evidence="6">Cell membrane</location>
        <topology evidence="6">Single-pass membrane protein</topology>
    </subcellularLocation>
</comment>
<dbReference type="InterPro" id="IPR007329">
    <property type="entry name" value="FMN-bd"/>
</dbReference>
<keyword evidence="6" id="KW-1133">Transmembrane helix</keyword>
<dbReference type="NCBIfam" id="TIGR01947">
    <property type="entry name" value="rnfG"/>
    <property type="match status" value="1"/>
</dbReference>
<evidence type="ECO:0000256" key="2">
    <source>
        <dbReference type="ARBA" id="ARBA00022553"/>
    </source>
</evidence>
<proteinExistence type="inferred from homology"/>
<feature type="modified residue" description="FMN phosphoryl threonine" evidence="6">
    <location>
        <position position="173"/>
    </location>
</feature>
<evidence type="ECO:0000256" key="5">
    <source>
        <dbReference type="ARBA" id="ARBA00022982"/>
    </source>
</evidence>
<accession>A0AA41Y540</accession>
<keyword evidence="1 6" id="KW-0813">Transport</keyword>
<dbReference type="PANTHER" id="PTHR36118">
    <property type="entry name" value="ION-TRANSLOCATING OXIDOREDUCTASE COMPLEX SUBUNIT G"/>
    <property type="match status" value="1"/>
</dbReference>
<dbReference type="Gene3D" id="3.90.1010.20">
    <property type="match status" value="1"/>
</dbReference>
<dbReference type="GO" id="GO:0022900">
    <property type="term" value="P:electron transport chain"/>
    <property type="evidence" value="ECO:0007669"/>
    <property type="project" value="UniProtKB-UniRule"/>
</dbReference>
<dbReference type="InterPro" id="IPR010209">
    <property type="entry name" value="Ion_transpt_RnfG/RsxG"/>
</dbReference>
<dbReference type="PIRSF" id="PIRSF006091">
    <property type="entry name" value="E_trnsport_RnfG"/>
    <property type="match status" value="1"/>
</dbReference>
<comment type="cofactor">
    <cofactor evidence="6">
        <name>FMN</name>
        <dbReference type="ChEBI" id="CHEBI:58210"/>
    </cofactor>
</comment>
<keyword evidence="3 6" id="KW-0285">Flavoprotein</keyword>
<dbReference type="PANTHER" id="PTHR36118:SF1">
    <property type="entry name" value="ION-TRANSLOCATING OXIDOREDUCTASE COMPLEX SUBUNIT G"/>
    <property type="match status" value="1"/>
</dbReference>
<dbReference type="GO" id="GO:0009055">
    <property type="term" value="F:electron transfer activity"/>
    <property type="evidence" value="ECO:0007669"/>
    <property type="project" value="InterPro"/>
</dbReference>
<keyword evidence="9" id="KW-1185">Reference proteome</keyword>
<dbReference type="GO" id="GO:0010181">
    <property type="term" value="F:FMN binding"/>
    <property type="evidence" value="ECO:0007669"/>
    <property type="project" value="InterPro"/>
</dbReference>
<organism evidence="8 9">
    <name type="scientific">Gaoshiqia sediminis</name>
    <dbReference type="NCBI Taxonomy" id="2986998"/>
    <lineage>
        <taxon>Bacteria</taxon>
        <taxon>Pseudomonadati</taxon>
        <taxon>Bacteroidota</taxon>
        <taxon>Bacteroidia</taxon>
        <taxon>Marinilabiliales</taxon>
        <taxon>Prolixibacteraceae</taxon>
        <taxon>Gaoshiqia</taxon>
    </lineage>
</organism>
<dbReference type="EMBL" id="JAPAAF010000005">
    <property type="protein sequence ID" value="MCW0482094.1"/>
    <property type="molecule type" value="Genomic_DNA"/>
</dbReference>
<keyword evidence="2 6" id="KW-0597">Phosphoprotein</keyword>
<keyword evidence="6" id="KW-0812">Transmembrane</keyword>
<evidence type="ECO:0000313" key="9">
    <source>
        <dbReference type="Proteomes" id="UP001163821"/>
    </source>
</evidence>
<gene>
    <name evidence="6" type="primary">rnfG</name>
    <name evidence="8" type="ORF">N2K84_05085</name>
</gene>
<keyword evidence="6" id="KW-0472">Membrane</keyword>
<evidence type="ECO:0000256" key="6">
    <source>
        <dbReference type="HAMAP-Rule" id="MF_00479"/>
    </source>
</evidence>
<comment type="function">
    <text evidence="6">Part of a membrane-bound complex that couples electron transfer with translocation of ions across the membrane.</text>
</comment>
<evidence type="ECO:0000256" key="3">
    <source>
        <dbReference type="ARBA" id="ARBA00022630"/>
    </source>
</evidence>
<dbReference type="GO" id="GO:0005886">
    <property type="term" value="C:plasma membrane"/>
    <property type="evidence" value="ECO:0007669"/>
    <property type="project" value="UniProtKB-SubCell"/>
</dbReference>
<name>A0AA41Y540_9BACT</name>
<dbReference type="Proteomes" id="UP001163821">
    <property type="component" value="Unassembled WGS sequence"/>
</dbReference>
<comment type="similarity">
    <text evidence="6">Belongs to the RnfG family.</text>
</comment>
<reference evidence="8" key="1">
    <citation type="submission" date="2022-10" db="EMBL/GenBank/DDBJ databases">
        <title>Gaoshiqiia sediminis gen. nov., sp. nov., isolated from coastal sediment.</title>
        <authorList>
            <person name="Yu W.X."/>
            <person name="Mu D.S."/>
            <person name="Du J.Z."/>
            <person name="Liang Y.Q."/>
        </authorList>
    </citation>
    <scope>NUCLEOTIDE SEQUENCE</scope>
    <source>
        <strain evidence="8">A06</strain>
    </source>
</reference>
<dbReference type="EC" id="7.-.-.-" evidence="6"/>
<evidence type="ECO:0000256" key="4">
    <source>
        <dbReference type="ARBA" id="ARBA00022643"/>
    </source>
</evidence>
<feature type="domain" description="FMN-binding" evidence="7">
    <location>
        <begin position="98"/>
        <end position="190"/>
    </location>
</feature>
<comment type="caution">
    <text evidence="8">The sequence shown here is derived from an EMBL/GenBank/DDBJ whole genome shotgun (WGS) entry which is preliminary data.</text>
</comment>
<keyword evidence="6" id="KW-1278">Translocase</keyword>
<evidence type="ECO:0000256" key="1">
    <source>
        <dbReference type="ARBA" id="ARBA00022448"/>
    </source>
</evidence>
<comment type="subunit">
    <text evidence="6">The complex is composed of six subunits: RnfA, RnfB, RnfC, RnfD, RnfE and RnfG.</text>
</comment>
<dbReference type="HAMAP" id="MF_00479">
    <property type="entry name" value="RsxG_RnfG"/>
    <property type="match status" value="1"/>
</dbReference>
<evidence type="ECO:0000313" key="8">
    <source>
        <dbReference type="EMBL" id="MCW0482094.1"/>
    </source>
</evidence>
<sequence>MAGKKSTFLSMVLTLLMVSLISATILGFVHSMTKEAIDVAKLKAQNEAIKNILPEYNELGASWKAAPEDGGDSLIFFPAFNSSQELVGVAVKTYSKNGFGGLIQIMVGFKPDGVISGYQVLEHKETPGLGSKMDTWFNNTAKAGQNIIGKNPGTAKLLVTKDGGEVDAITASTITSRAFLESIRKAYKSFQAAAQHETEGPISHDEETEGGAL</sequence>
<protein>
    <recommendedName>
        <fullName evidence="6">Ion-translocating oxidoreductase complex subunit G</fullName>
        <ecNumber evidence="6">7.-.-.-</ecNumber>
    </recommendedName>
    <alternativeName>
        <fullName evidence="6">Rnf electron transport complex subunit G</fullName>
    </alternativeName>
</protein>
<dbReference type="SMART" id="SM00900">
    <property type="entry name" value="FMN_bind"/>
    <property type="match status" value="1"/>
</dbReference>
<dbReference type="AlphaFoldDB" id="A0AA41Y540"/>
<dbReference type="Pfam" id="PF04205">
    <property type="entry name" value="FMN_bind"/>
    <property type="match status" value="1"/>
</dbReference>
<keyword evidence="6" id="KW-1003">Cell membrane</keyword>
<keyword evidence="5 6" id="KW-0249">Electron transport</keyword>
<dbReference type="RefSeq" id="WP_282590703.1">
    <property type="nucleotide sequence ID" value="NZ_JAPAAF010000005.1"/>
</dbReference>